<gene>
    <name evidence="2" type="ORF">CHO01_27170</name>
    <name evidence="3" type="ORF">HNR08_001565</name>
</gene>
<feature type="transmembrane region" description="Helical" evidence="1">
    <location>
        <begin position="42"/>
        <end position="58"/>
    </location>
</feature>
<keyword evidence="1" id="KW-0472">Membrane</keyword>
<evidence type="ECO:0000313" key="5">
    <source>
        <dbReference type="Proteomes" id="UP000564629"/>
    </source>
</evidence>
<reference evidence="2 4" key="1">
    <citation type="submission" date="2019-07" db="EMBL/GenBank/DDBJ databases">
        <title>Whole genome shotgun sequence of Cellulomonas hominis NBRC 16055.</title>
        <authorList>
            <person name="Hosoyama A."/>
            <person name="Uohara A."/>
            <person name="Ohji S."/>
            <person name="Ichikawa N."/>
        </authorList>
    </citation>
    <scope>NUCLEOTIDE SEQUENCE [LARGE SCALE GENOMIC DNA]</scope>
    <source>
        <strain evidence="2 4">NBRC 16055</strain>
    </source>
</reference>
<evidence type="ECO:0000313" key="4">
    <source>
        <dbReference type="Proteomes" id="UP000321723"/>
    </source>
</evidence>
<organism evidence="2 4">
    <name type="scientific">Cellulomonas hominis</name>
    <dbReference type="NCBI Taxonomy" id="156981"/>
    <lineage>
        <taxon>Bacteria</taxon>
        <taxon>Bacillati</taxon>
        <taxon>Actinomycetota</taxon>
        <taxon>Actinomycetes</taxon>
        <taxon>Micrococcales</taxon>
        <taxon>Cellulomonadaceae</taxon>
        <taxon>Cellulomonas</taxon>
    </lineage>
</organism>
<keyword evidence="4" id="KW-1185">Reference proteome</keyword>
<evidence type="ECO:0000313" key="3">
    <source>
        <dbReference type="EMBL" id="MBB5472829.1"/>
    </source>
</evidence>
<sequence>MAAPLAIPGLTSRGWWGWVVATAVLTLGALGWLFVTEPRYRVGVVAVLALLAVGTVVLRRSSTTLDAEAGEVVVTRFGRTRRISLAPSTSAGLVANGGGGLLLGLRPAGSRRRSFVPVLAVTDHLEASQEAPVLRALADALERHRTGGSRDAVLALRAQADHVAAGGSARTSPLATRLTYGALNAAKLGGAGGIAGHLD</sequence>
<comment type="caution">
    <text evidence="2">The sequence shown here is derived from an EMBL/GenBank/DDBJ whole genome shotgun (WGS) entry which is preliminary data.</text>
</comment>
<dbReference type="EMBL" id="JACHDN010000001">
    <property type="protein sequence ID" value="MBB5472829.1"/>
    <property type="molecule type" value="Genomic_DNA"/>
</dbReference>
<accession>A0A511FED2</accession>
<name>A0A511FED2_9CELL</name>
<evidence type="ECO:0000313" key="2">
    <source>
        <dbReference type="EMBL" id="GEL47601.1"/>
    </source>
</evidence>
<dbReference type="RefSeq" id="WP_146838839.1">
    <property type="nucleotide sequence ID" value="NZ_BJVQ01000042.1"/>
</dbReference>
<dbReference type="Proteomes" id="UP000321723">
    <property type="component" value="Unassembled WGS sequence"/>
</dbReference>
<keyword evidence="1" id="KW-1133">Transmembrane helix</keyword>
<dbReference type="EMBL" id="BJVQ01000042">
    <property type="protein sequence ID" value="GEL47601.1"/>
    <property type="molecule type" value="Genomic_DNA"/>
</dbReference>
<dbReference type="Proteomes" id="UP000564629">
    <property type="component" value="Unassembled WGS sequence"/>
</dbReference>
<proteinExistence type="predicted"/>
<feature type="transmembrane region" description="Helical" evidence="1">
    <location>
        <begin position="85"/>
        <end position="105"/>
    </location>
</feature>
<dbReference type="AlphaFoldDB" id="A0A511FED2"/>
<protein>
    <submittedName>
        <fullName evidence="2">Uncharacterized protein</fullName>
    </submittedName>
</protein>
<evidence type="ECO:0000256" key="1">
    <source>
        <dbReference type="SAM" id="Phobius"/>
    </source>
</evidence>
<keyword evidence="1" id="KW-0812">Transmembrane</keyword>
<reference evidence="3 5" key="2">
    <citation type="submission" date="2020-08" db="EMBL/GenBank/DDBJ databases">
        <title>Sequencing the genomes of 1000 actinobacteria strains.</title>
        <authorList>
            <person name="Klenk H.-P."/>
        </authorList>
    </citation>
    <scope>NUCLEOTIDE SEQUENCE [LARGE SCALE GENOMIC DNA]</scope>
    <source>
        <strain evidence="3 5">DSM 9581</strain>
    </source>
</reference>
<dbReference type="OrthoDB" id="4829980at2"/>
<feature type="transmembrane region" description="Helical" evidence="1">
    <location>
        <begin position="15"/>
        <end position="35"/>
    </location>
</feature>